<dbReference type="Proteomes" id="UP000008141">
    <property type="component" value="Unassembled WGS sequence"/>
</dbReference>
<gene>
    <name evidence="7" type="ORF">CHLNCDRAFT_59328</name>
</gene>
<comment type="similarity">
    <text evidence="1">Belongs to the MsrA Met sulfoxide reductase family.</text>
</comment>
<keyword evidence="8" id="KW-1185">Reference proteome</keyword>
<evidence type="ECO:0000256" key="3">
    <source>
        <dbReference type="ARBA" id="ARBA00023002"/>
    </source>
</evidence>
<dbReference type="OrthoDB" id="443672at2759"/>
<dbReference type="EMBL" id="GL433868">
    <property type="protein sequence ID" value="EFN51097.1"/>
    <property type="molecule type" value="Genomic_DNA"/>
</dbReference>
<feature type="chain" id="PRO_5003156671" description="peptide-methionine (S)-S-oxide reductase" evidence="5">
    <location>
        <begin position="24"/>
        <end position="282"/>
    </location>
</feature>
<feature type="signal peptide" evidence="5">
    <location>
        <begin position="1"/>
        <end position="23"/>
    </location>
</feature>
<dbReference type="InParanoid" id="E1ZSU3"/>
<dbReference type="Pfam" id="PF01625">
    <property type="entry name" value="PMSR"/>
    <property type="match status" value="1"/>
</dbReference>
<dbReference type="GO" id="GO:0008113">
    <property type="term" value="F:peptide-methionine (S)-S-oxide reductase activity"/>
    <property type="evidence" value="ECO:0007669"/>
    <property type="project" value="UniProtKB-EC"/>
</dbReference>
<proteinExistence type="inferred from homology"/>
<reference evidence="7 8" key="1">
    <citation type="journal article" date="2010" name="Plant Cell">
        <title>The Chlorella variabilis NC64A genome reveals adaptation to photosymbiosis, coevolution with viruses, and cryptic sex.</title>
        <authorList>
            <person name="Blanc G."/>
            <person name="Duncan G."/>
            <person name="Agarkova I."/>
            <person name="Borodovsky M."/>
            <person name="Gurnon J."/>
            <person name="Kuo A."/>
            <person name="Lindquist E."/>
            <person name="Lucas S."/>
            <person name="Pangilinan J."/>
            <person name="Polle J."/>
            <person name="Salamov A."/>
            <person name="Terry A."/>
            <person name="Yamada T."/>
            <person name="Dunigan D.D."/>
            <person name="Grigoriev I.V."/>
            <person name="Claverie J.M."/>
            <person name="Van Etten J.L."/>
        </authorList>
    </citation>
    <scope>NUCLEOTIDE SEQUENCE [LARGE SCALE GENOMIC DNA]</scope>
    <source>
        <strain evidence="7 8">NC64A</strain>
    </source>
</reference>
<sequence length="282" mass="30249">MAAPPAQALPLAFLPVVSPAAMADALGGAVAESVAGAVVEAAGDAVADAMPDGECCLMQGITPVYFGNGCFWGRQFDFVNTEKALGRSAGDMSAVVGYAGGRVPSAAGKVCYYRGPAGSVYEELGHAEVVKVDLRGDMEAAKQQYAMFAQTYFKQFRKTPFGMMRLDPQDAGPGYRNVIGLPGGVDSPFFPILQVANVNGMQLLPGSGNFYDSNGQPAEDDEFNTVWVLDSNRLAFNQAEVYHQLHNGIGKAFPKEYTKDLKQAMMESGKIDKTRCPDYYFF</sequence>
<evidence type="ECO:0000256" key="1">
    <source>
        <dbReference type="ARBA" id="ARBA00005591"/>
    </source>
</evidence>
<dbReference type="SUPFAM" id="SSF55068">
    <property type="entry name" value="Peptide methionine sulfoxide reductase"/>
    <property type="match status" value="1"/>
</dbReference>
<evidence type="ECO:0000256" key="2">
    <source>
        <dbReference type="ARBA" id="ARBA00012502"/>
    </source>
</evidence>
<dbReference type="eggNOG" id="ENOG502S5RG">
    <property type="taxonomic scope" value="Eukaryota"/>
</dbReference>
<evidence type="ECO:0000259" key="6">
    <source>
        <dbReference type="Pfam" id="PF01625"/>
    </source>
</evidence>
<accession>E1ZSU3</accession>
<dbReference type="AlphaFoldDB" id="E1ZSU3"/>
<dbReference type="InterPro" id="IPR036509">
    <property type="entry name" value="Met_Sox_Rdtase_MsrA_sf"/>
</dbReference>
<keyword evidence="3" id="KW-0560">Oxidoreductase</keyword>
<dbReference type="KEGG" id="cvr:CHLNCDRAFT_59328"/>
<dbReference type="RefSeq" id="XP_005843199.1">
    <property type="nucleotide sequence ID" value="XM_005843137.1"/>
</dbReference>
<evidence type="ECO:0000256" key="4">
    <source>
        <dbReference type="ARBA" id="ARBA00030643"/>
    </source>
</evidence>
<feature type="domain" description="Peptide methionine sulphoxide reductase MsrA" evidence="6">
    <location>
        <begin position="64"/>
        <end position="179"/>
    </location>
</feature>
<dbReference type="EC" id="1.8.4.11" evidence="2"/>
<name>E1ZSU3_CHLVA</name>
<dbReference type="GeneID" id="17350535"/>
<dbReference type="Gene3D" id="3.30.1060.10">
    <property type="entry name" value="Peptide methionine sulphoxide reductase MsrA"/>
    <property type="match status" value="1"/>
</dbReference>
<dbReference type="OMA" id="HVQHEFI"/>
<organism evidence="8">
    <name type="scientific">Chlorella variabilis</name>
    <name type="common">Green alga</name>
    <dbReference type="NCBI Taxonomy" id="554065"/>
    <lineage>
        <taxon>Eukaryota</taxon>
        <taxon>Viridiplantae</taxon>
        <taxon>Chlorophyta</taxon>
        <taxon>core chlorophytes</taxon>
        <taxon>Trebouxiophyceae</taxon>
        <taxon>Chlorellales</taxon>
        <taxon>Chlorellaceae</taxon>
        <taxon>Chlorella clade</taxon>
        <taxon>Chlorella</taxon>
    </lineage>
</organism>
<evidence type="ECO:0000313" key="8">
    <source>
        <dbReference type="Proteomes" id="UP000008141"/>
    </source>
</evidence>
<dbReference type="InterPro" id="IPR002569">
    <property type="entry name" value="Met_Sox_Rdtase_MsrA_dom"/>
</dbReference>
<protein>
    <recommendedName>
        <fullName evidence="2">peptide-methionine (S)-S-oxide reductase</fullName>
        <ecNumber evidence="2">1.8.4.11</ecNumber>
    </recommendedName>
    <alternativeName>
        <fullName evidence="4">Peptide-methionine (S)-S-oxide reductase</fullName>
    </alternativeName>
</protein>
<evidence type="ECO:0000313" key="7">
    <source>
        <dbReference type="EMBL" id="EFN51097.1"/>
    </source>
</evidence>
<keyword evidence="5" id="KW-0732">Signal</keyword>
<evidence type="ECO:0000256" key="5">
    <source>
        <dbReference type="SAM" id="SignalP"/>
    </source>
</evidence>